<dbReference type="InterPro" id="IPR034061">
    <property type="entry name" value="Peptidases_S8_Autotransporter"/>
</dbReference>
<dbReference type="SUPFAM" id="SSF52743">
    <property type="entry name" value="Subtilisin-like"/>
    <property type="match status" value="1"/>
</dbReference>
<dbReference type="SMART" id="SM00869">
    <property type="entry name" value="Autotransporter"/>
    <property type="match status" value="1"/>
</dbReference>
<feature type="active site" description="Charge relay system" evidence="5 6">
    <location>
        <position position="461"/>
    </location>
</feature>
<dbReference type="InterPro" id="IPR006315">
    <property type="entry name" value="OM_autotransptr_brl_dom"/>
</dbReference>
<dbReference type="PRINTS" id="PR00723">
    <property type="entry name" value="SUBTILISIN"/>
</dbReference>
<comment type="similarity">
    <text evidence="6">Belongs to the peptidase S8 family.</text>
</comment>
<dbReference type="NCBIfam" id="TIGR01414">
    <property type="entry name" value="autotrans_barl"/>
    <property type="match status" value="1"/>
</dbReference>
<dbReference type="InterPro" id="IPR015500">
    <property type="entry name" value="Peptidase_S8_subtilisin-rel"/>
</dbReference>
<dbReference type="Gene3D" id="2.40.128.130">
    <property type="entry name" value="Autotransporter beta-domain"/>
    <property type="match status" value="1"/>
</dbReference>
<dbReference type="PANTHER" id="PTHR42884:SF14">
    <property type="entry name" value="NEUROENDOCRINE CONVERTASE 1"/>
    <property type="match status" value="1"/>
</dbReference>
<keyword evidence="10" id="KW-1185">Reference proteome</keyword>
<dbReference type="PROSITE" id="PS51892">
    <property type="entry name" value="SUBTILASE"/>
    <property type="match status" value="1"/>
</dbReference>
<sequence length="1133" mass="118225">MTRSLAPRAARRVAPNRSPLFTAIVFSLVLGATAAQAETRIPAIGADAQCDANATAADRLDCLDRQAQLHGARLQPANTASVGTPVAPVTAAAETGKPGDPDSWRTEEFEQDWGLGAINAHHAYARGLTGAGIRVGIFDSGVSLKHEEFAGKDHRGLVIGDLLADGSRCAPDYAIAGPDACFGSDGGRPQVTATYWDPALEPYLKPEYAYLLGKLALGYESHGTHVAGTIAANRDGNGMHGVAFGATFNSARLFGDSFEILDINCAFFGQCRGASQGASESAFADMYAQMNAANVRAINHSWGLGREPTTKAAQDAMYNSAANREQWEVIRDGSLAKGMIQVWAAGNTSSVIRSPNLSPIAGIYATLPRYMPELEQYWLSVVNVGETGNAANPYVLSNRSMKCGLSMNWCVAAPGSVITSTVDGGEALIDDLVEDENGNYLIPDIADIVSRFGYEDYSGTSMAAPHVTGALALLFQRYPYLSNPQVRDILLTTATDLGAAGVDDIYGWGLINLKKAIEGYGQFRVDTYVVMNQQAGGLHVWNDARVWDNWTNDIGGSGRLSFDSQAGGWLRLSGKNSFNGLTVKGGVLELTGANTLASDVKVDGGIFMLGANGTLTGSPLTVNGGAAVINGKVLGAATVINKTGYLRGTGTLGNTTVFGTIAPGNSIGTLTINGDYVQKAGSFVDVEIEPPSSNDMIAVSGKATLEGGTVRAIRMPGVFALGQSYNILSAQGGVTGTFAGVDTGGLSPFLGMNLRYGANNVLVDVIRAAALASVAGTANQKATSAALDGLANNNALLQALVMLPDAASANAAFDRLSGELHPTVRGLLADDSRHVRNVALTRARTGQDAFTGQSAGTGFALWADLLSNGGSLEGNANAASARYSGHQMLVGGDYQFDGGWRVGVLGGTGRSDADVGLRASKAEIRSRMIGVYGSQRWGGFGVQGGLSHAAHEIDGERTAAFANFSNGLKSRYDGSTDQAFVEAGYLFGGAAWQIEPYLQYANVRVETDAFTETGGVAALHAGSGESKLDLATGGLRFSLNLKGAQQEQTWLSLRGGLAYRQANGDVTPASAMNFAGSGVFTVQGAPLAKKATLGELGIAARLSERTLLELGYTGQFADEGNDHGANARISVRF</sequence>
<keyword evidence="2 7" id="KW-0732">Signal</keyword>
<dbReference type="InterPro" id="IPR011050">
    <property type="entry name" value="Pectin_lyase_fold/virulence"/>
</dbReference>
<dbReference type="Proteomes" id="UP000251842">
    <property type="component" value="Chromosome"/>
</dbReference>
<evidence type="ECO:0000313" key="9">
    <source>
        <dbReference type="EMBL" id="AXA84209.1"/>
    </source>
</evidence>
<dbReference type="Pfam" id="PF03797">
    <property type="entry name" value="Autotransporter"/>
    <property type="match status" value="1"/>
</dbReference>
<reference evidence="10" key="1">
    <citation type="submission" date="2018-05" db="EMBL/GenBank/DDBJ databases">
        <title>Luteimonas pekinense sp. nov., isolated from human Meibomian gland secretions, Beijing, China.</title>
        <authorList>
            <person name="Wen T."/>
            <person name="Bai H."/>
            <person name="Lv H."/>
        </authorList>
    </citation>
    <scope>NUCLEOTIDE SEQUENCE [LARGE SCALE GENOMIC DNA]</scope>
    <source>
        <strain evidence="10">83-4</strain>
    </source>
</reference>
<dbReference type="GO" id="GO:0005886">
    <property type="term" value="C:plasma membrane"/>
    <property type="evidence" value="ECO:0007669"/>
    <property type="project" value="TreeGrafter"/>
</dbReference>
<keyword evidence="4 6" id="KW-0720">Serine protease</keyword>
<evidence type="ECO:0000256" key="3">
    <source>
        <dbReference type="ARBA" id="ARBA00022801"/>
    </source>
</evidence>
<feature type="domain" description="Autotransporter" evidence="8">
    <location>
        <begin position="854"/>
        <end position="1133"/>
    </location>
</feature>
<dbReference type="SUPFAM" id="SSF51126">
    <property type="entry name" value="Pectin lyase-like"/>
    <property type="match status" value="1"/>
</dbReference>
<dbReference type="InterPro" id="IPR000209">
    <property type="entry name" value="Peptidase_S8/S53_dom"/>
</dbReference>
<evidence type="ECO:0000259" key="8">
    <source>
        <dbReference type="PROSITE" id="PS51208"/>
    </source>
</evidence>
<protein>
    <submittedName>
        <fullName evidence="9">Autotransporter outer membrane beta-barrel domain-containing protein</fullName>
    </submittedName>
</protein>
<keyword evidence="1 6" id="KW-0645">Protease</keyword>
<evidence type="ECO:0000256" key="2">
    <source>
        <dbReference type="ARBA" id="ARBA00022729"/>
    </source>
</evidence>
<evidence type="ECO:0000256" key="7">
    <source>
        <dbReference type="SAM" id="SignalP"/>
    </source>
</evidence>
<gene>
    <name evidence="9" type="ORF">DCD74_05395</name>
</gene>
<dbReference type="PANTHER" id="PTHR42884">
    <property type="entry name" value="PROPROTEIN CONVERTASE SUBTILISIN/KEXIN-RELATED"/>
    <property type="match status" value="1"/>
</dbReference>
<dbReference type="PROSITE" id="PS00138">
    <property type="entry name" value="SUBTILASE_SER"/>
    <property type="match status" value="1"/>
</dbReference>
<dbReference type="InterPro" id="IPR005546">
    <property type="entry name" value="Autotransporte_beta"/>
</dbReference>
<dbReference type="InterPro" id="IPR022398">
    <property type="entry name" value="Peptidase_S8_His-AS"/>
</dbReference>
<dbReference type="Gene3D" id="3.40.50.200">
    <property type="entry name" value="Peptidase S8/S53 domain"/>
    <property type="match status" value="1"/>
</dbReference>
<accession>A0A344J599</accession>
<feature type="signal peptide" evidence="7">
    <location>
        <begin position="1"/>
        <end position="37"/>
    </location>
</feature>
<evidence type="ECO:0000256" key="6">
    <source>
        <dbReference type="PROSITE-ProRule" id="PRU01240"/>
    </source>
</evidence>
<dbReference type="SUPFAM" id="SSF103515">
    <property type="entry name" value="Autotransporter"/>
    <property type="match status" value="1"/>
</dbReference>
<evidence type="ECO:0000256" key="5">
    <source>
        <dbReference type="PIRSR" id="PIRSR615500-1"/>
    </source>
</evidence>
<dbReference type="PROSITE" id="PS00137">
    <property type="entry name" value="SUBTILASE_HIS"/>
    <property type="match status" value="1"/>
</dbReference>
<feature type="active site" description="Charge relay system" evidence="5 6">
    <location>
        <position position="139"/>
    </location>
</feature>
<dbReference type="AlphaFoldDB" id="A0A344J599"/>
<dbReference type="RefSeq" id="WP_112926422.1">
    <property type="nucleotide sequence ID" value="NZ_CP029556.1"/>
</dbReference>
<feature type="chain" id="PRO_5016699495" evidence="7">
    <location>
        <begin position="38"/>
        <end position="1133"/>
    </location>
</feature>
<dbReference type="CDD" id="cd04848">
    <property type="entry name" value="Peptidases_S8_Autotransporter_serine_protease_like"/>
    <property type="match status" value="1"/>
</dbReference>
<dbReference type="GO" id="GO:0004252">
    <property type="term" value="F:serine-type endopeptidase activity"/>
    <property type="evidence" value="ECO:0007669"/>
    <property type="project" value="UniProtKB-UniRule"/>
</dbReference>
<organism evidence="9 10">
    <name type="scientific">Solilutibacter oculi</name>
    <dbReference type="NCBI Taxonomy" id="2698682"/>
    <lineage>
        <taxon>Bacteria</taxon>
        <taxon>Pseudomonadati</taxon>
        <taxon>Pseudomonadota</taxon>
        <taxon>Gammaproteobacteria</taxon>
        <taxon>Lysobacterales</taxon>
        <taxon>Lysobacteraceae</taxon>
        <taxon>Solilutibacter</taxon>
    </lineage>
</organism>
<dbReference type="EMBL" id="CP029556">
    <property type="protein sequence ID" value="AXA84209.1"/>
    <property type="molecule type" value="Genomic_DNA"/>
</dbReference>
<keyword evidence="3 6" id="KW-0378">Hydrolase</keyword>
<dbReference type="GO" id="GO:0016485">
    <property type="term" value="P:protein processing"/>
    <property type="evidence" value="ECO:0007669"/>
    <property type="project" value="TreeGrafter"/>
</dbReference>
<evidence type="ECO:0000256" key="4">
    <source>
        <dbReference type="ARBA" id="ARBA00022825"/>
    </source>
</evidence>
<dbReference type="OrthoDB" id="5360469at2"/>
<proteinExistence type="inferred from homology"/>
<dbReference type="PROSITE" id="PS51208">
    <property type="entry name" value="AUTOTRANSPORTER"/>
    <property type="match status" value="1"/>
</dbReference>
<evidence type="ECO:0000313" key="10">
    <source>
        <dbReference type="Proteomes" id="UP000251842"/>
    </source>
</evidence>
<dbReference type="Pfam" id="PF00082">
    <property type="entry name" value="Peptidase_S8"/>
    <property type="match status" value="1"/>
</dbReference>
<dbReference type="InterPro" id="IPR036852">
    <property type="entry name" value="Peptidase_S8/S53_dom_sf"/>
</dbReference>
<feature type="active site" description="Charge relay system" evidence="5 6">
    <location>
        <position position="222"/>
    </location>
</feature>
<dbReference type="InterPro" id="IPR023828">
    <property type="entry name" value="Peptidase_S8_Ser-AS"/>
</dbReference>
<dbReference type="KEGG" id="lue:DCD74_05395"/>
<evidence type="ECO:0000256" key="1">
    <source>
        <dbReference type="ARBA" id="ARBA00022670"/>
    </source>
</evidence>
<dbReference type="GO" id="GO:0019867">
    <property type="term" value="C:outer membrane"/>
    <property type="evidence" value="ECO:0007669"/>
    <property type="project" value="InterPro"/>
</dbReference>
<name>A0A344J599_9GAMM</name>
<dbReference type="InterPro" id="IPR036709">
    <property type="entry name" value="Autotransporte_beta_dom_sf"/>
</dbReference>